<feature type="coiled-coil region" evidence="7">
    <location>
        <begin position="32"/>
        <end position="77"/>
    </location>
</feature>
<evidence type="ECO:0000256" key="7">
    <source>
        <dbReference type="SAM" id="Coils"/>
    </source>
</evidence>
<keyword evidence="4" id="KW-0378">Hydrolase</keyword>
<evidence type="ECO:0000259" key="9">
    <source>
        <dbReference type="Pfam" id="PF01551"/>
    </source>
</evidence>
<dbReference type="InterPro" id="IPR016047">
    <property type="entry name" value="M23ase_b-sheet_dom"/>
</dbReference>
<protein>
    <submittedName>
        <fullName evidence="10">Peptidoglycan DD-metalloendopeptidase family protein</fullName>
    </submittedName>
</protein>
<keyword evidence="3" id="KW-0479">Metal-binding</keyword>
<dbReference type="InterPro" id="IPR011055">
    <property type="entry name" value="Dup_hybrid_motif"/>
</dbReference>
<feature type="region of interest" description="Disordered" evidence="8">
    <location>
        <begin position="95"/>
        <end position="131"/>
    </location>
</feature>
<evidence type="ECO:0000313" key="11">
    <source>
        <dbReference type="Proteomes" id="UP000433101"/>
    </source>
</evidence>
<keyword evidence="6" id="KW-0482">Metalloprotease</keyword>
<evidence type="ECO:0000256" key="1">
    <source>
        <dbReference type="ARBA" id="ARBA00001947"/>
    </source>
</evidence>
<comment type="caution">
    <text evidence="10">The sequence shown here is derived from an EMBL/GenBank/DDBJ whole genome shotgun (WGS) entry which is preliminary data.</text>
</comment>
<dbReference type="GO" id="GO:0046872">
    <property type="term" value="F:metal ion binding"/>
    <property type="evidence" value="ECO:0007669"/>
    <property type="project" value="UniProtKB-KW"/>
</dbReference>
<dbReference type="FunFam" id="2.70.70.10:FF:000006">
    <property type="entry name" value="M23 family peptidase"/>
    <property type="match status" value="1"/>
</dbReference>
<dbReference type="PANTHER" id="PTHR21666">
    <property type="entry name" value="PEPTIDASE-RELATED"/>
    <property type="match status" value="1"/>
</dbReference>
<dbReference type="Gene3D" id="2.70.70.10">
    <property type="entry name" value="Glucose Permease (Domain IIA)"/>
    <property type="match status" value="1"/>
</dbReference>
<evidence type="ECO:0000256" key="5">
    <source>
        <dbReference type="ARBA" id="ARBA00022833"/>
    </source>
</evidence>
<sequence>MLFAIGYIGATGYLVLRDDILRTSSEKQAQLQLTYEDRIANLRAQIDRLTSRSVMDRATLEERVDSLVLRQRELDERHARVSVLLAKAADNGITLSPTDNLPRRKPEGTLQPVTASAPESSDGIGGTSEPIELDDAIGLRGSTSLPGKGASLILDDGRDTLFSTITSSLDRMSDETYSALDIIAVSADRDSRKIERAASDLGIDLASSAEEEKDDGTGLGGPLVDIEDDEFVQRITRAETALSRLETLKTAAQGVPFRAPIEGAKVTSSFGPRLDPFIRRMAMHTGIDFRASSGTTVKAPASGRVTYAGRNGGYGLMVEIEHPSGIVSRFAHLRRILVKKGDELDVNQALGLVGSTGRSTGPHLHYELRFGGKAINPRKYLNAGYRIASVI</sequence>
<evidence type="ECO:0000256" key="6">
    <source>
        <dbReference type="ARBA" id="ARBA00023049"/>
    </source>
</evidence>
<proteinExistence type="predicted"/>
<reference evidence="10 11" key="1">
    <citation type="submission" date="2019-12" db="EMBL/GenBank/DDBJ databases">
        <authorList>
            <person name="Li M."/>
        </authorList>
    </citation>
    <scope>NUCLEOTIDE SEQUENCE [LARGE SCALE GENOMIC DNA]</scope>
    <source>
        <strain evidence="10 11">GBMRC 2046</strain>
    </source>
</reference>
<dbReference type="GO" id="GO:0004222">
    <property type="term" value="F:metalloendopeptidase activity"/>
    <property type="evidence" value="ECO:0007669"/>
    <property type="project" value="TreeGrafter"/>
</dbReference>
<keyword evidence="7" id="KW-0175">Coiled coil</keyword>
<dbReference type="SUPFAM" id="SSF51261">
    <property type="entry name" value="Duplicated hybrid motif"/>
    <property type="match status" value="1"/>
</dbReference>
<evidence type="ECO:0000256" key="8">
    <source>
        <dbReference type="SAM" id="MobiDB-lite"/>
    </source>
</evidence>
<dbReference type="EMBL" id="WUMV01000009">
    <property type="protein sequence ID" value="MXN67069.1"/>
    <property type="molecule type" value="Genomic_DNA"/>
</dbReference>
<dbReference type="GO" id="GO:0006508">
    <property type="term" value="P:proteolysis"/>
    <property type="evidence" value="ECO:0007669"/>
    <property type="project" value="UniProtKB-KW"/>
</dbReference>
<comment type="cofactor">
    <cofactor evidence="1">
        <name>Zn(2+)</name>
        <dbReference type="ChEBI" id="CHEBI:29105"/>
    </cofactor>
</comment>
<dbReference type="Pfam" id="PF01551">
    <property type="entry name" value="Peptidase_M23"/>
    <property type="match status" value="1"/>
</dbReference>
<organism evidence="10 11">
    <name type="scientific">Stappia sediminis</name>
    <dbReference type="NCBI Taxonomy" id="2692190"/>
    <lineage>
        <taxon>Bacteria</taxon>
        <taxon>Pseudomonadati</taxon>
        <taxon>Pseudomonadota</taxon>
        <taxon>Alphaproteobacteria</taxon>
        <taxon>Hyphomicrobiales</taxon>
        <taxon>Stappiaceae</taxon>
        <taxon>Stappia</taxon>
    </lineage>
</organism>
<dbReference type="RefSeq" id="WP_160777310.1">
    <property type="nucleotide sequence ID" value="NZ_WUMV01000009.1"/>
</dbReference>
<keyword evidence="5" id="KW-0862">Zinc</keyword>
<feature type="domain" description="M23ase beta-sheet core" evidence="9">
    <location>
        <begin position="283"/>
        <end position="377"/>
    </location>
</feature>
<name>A0A7X3LXN4_9HYPH</name>
<evidence type="ECO:0000313" key="10">
    <source>
        <dbReference type="EMBL" id="MXN67069.1"/>
    </source>
</evidence>
<dbReference type="Proteomes" id="UP000433101">
    <property type="component" value="Unassembled WGS sequence"/>
</dbReference>
<dbReference type="InterPro" id="IPR050570">
    <property type="entry name" value="Cell_wall_metabolism_enzyme"/>
</dbReference>
<dbReference type="CDD" id="cd12797">
    <property type="entry name" value="M23_peptidase"/>
    <property type="match status" value="1"/>
</dbReference>
<evidence type="ECO:0000256" key="4">
    <source>
        <dbReference type="ARBA" id="ARBA00022801"/>
    </source>
</evidence>
<evidence type="ECO:0000256" key="2">
    <source>
        <dbReference type="ARBA" id="ARBA00022670"/>
    </source>
</evidence>
<dbReference type="PANTHER" id="PTHR21666:SF288">
    <property type="entry name" value="CELL DIVISION PROTEIN YTFB"/>
    <property type="match status" value="1"/>
</dbReference>
<evidence type="ECO:0000256" key="3">
    <source>
        <dbReference type="ARBA" id="ARBA00022723"/>
    </source>
</evidence>
<dbReference type="AlphaFoldDB" id="A0A7X3LXN4"/>
<keyword evidence="11" id="KW-1185">Reference proteome</keyword>
<accession>A0A7X3LXN4</accession>
<keyword evidence="2" id="KW-0645">Protease</keyword>
<gene>
    <name evidence="10" type="ORF">GR183_19335</name>
</gene>